<gene>
    <name evidence="2" type="ORF">A6M21_12550</name>
</gene>
<dbReference type="Proteomes" id="UP000078532">
    <property type="component" value="Unassembled WGS sequence"/>
</dbReference>
<name>A0A1B7LD64_9FIRM</name>
<comment type="caution">
    <text evidence="2">The sequence shown here is derived from an EMBL/GenBank/DDBJ whole genome shotgun (WGS) entry which is preliminary data.</text>
</comment>
<evidence type="ECO:0000256" key="1">
    <source>
        <dbReference type="SAM" id="Phobius"/>
    </source>
</evidence>
<feature type="transmembrane region" description="Helical" evidence="1">
    <location>
        <begin position="57"/>
        <end position="82"/>
    </location>
</feature>
<keyword evidence="1" id="KW-1133">Transmembrane helix</keyword>
<dbReference type="STRING" id="1838280.A6M21_12550"/>
<evidence type="ECO:0000313" key="3">
    <source>
        <dbReference type="Proteomes" id="UP000078532"/>
    </source>
</evidence>
<organism evidence="2 3">
    <name type="scientific">Desulfotomaculum copahuensis</name>
    <dbReference type="NCBI Taxonomy" id="1838280"/>
    <lineage>
        <taxon>Bacteria</taxon>
        <taxon>Bacillati</taxon>
        <taxon>Bacillota</taxon>
        <taxon>Clostridia</taxon>
        <taxon>Eubacteriales</taxon>
        <taxon>Desulfotomaculaceae</taxon>
        <taxon>Desulfotomaculum</taxon>
    </lineage>
</organism>
<dbReference type="AlphaFoldDB" id="A0A1B7LD64"/>
<keyword evidence="3" id="KW-1185">Reference proteome</keyword>
<sequence length="99" mass="11075">MLLSKENLIAKETGKMTRGENKGLLKPLIFIVATLAVYMLTFRFIGTINHIVFAKSILPAFIVLAIVVTVAFLWGNTVGYLLKSMERKLDHLKAVQRGE</sequence>
<feature type="transmembrane region" description="Helical" evidence="1">
    <location>
        <begin position="24"/>
        <end position="45"/>
    </location>
</feature>
<accession>A0A1B7LD64</accession>
<keyword evidence="1" id="KW-0812">Transmembrane</keyword>
<dbReference type="EMBL" id="LYVF01000172">
    <property type="protein sequence ID" value="OAT80815.1"/>
    <property type="molecule type" value="Genomic_DNA"/>
</dbReference>
<protein>
    <submittedName>
        <fullName evidence="2">Uncharacterized protein</fullName>
    </submittedName>
</protein>
<evidence type="ECO:0000313" key="2">
    <source>
        <dbReference type="EMBL" id="OAT80815.1"/>
    </source>
</evidence>
<proteinExistence type="predicted"/>
<reference evidence="2 3" key="1">
    <citation type="submission" date="2016-04" db="EMBL/GenBank/DDBJ databases">
        <authorList>
            <person name="Evans L.H."/>
            <person name="Alamgir A."/>
            <person name="Owens N."/>
            <person name="Weber N.D."/>
            <person name="Virtaneva K."/>
            <person name="Barbian K."/>
            <person name="Babar A."/>
            <person name="Rosenke K."/>
        </authorList>
    </citation>
    <scope>NUCLEOTIDE SEQUENCE [LARGE SCALE GENOMIC DNA]</scope>
    <source>
        <strain evidence="2 3">LMa1</strain>
    </source>
</reference>
<keyword evidence="1" id="KW-0472">Membrane</keyword>